<feature type="non-terminal residue" evidence="1">
    <location>
        <position position="280"/>
    </location>
</feature>
<evidence type="ECO:0000313" key="2">
    <source>
        <dbReference type="Proteomes" id="UP000298030"/>
    </source>
</evidence>
<name>A0A4Y7SP06_COPMI</name>
<dbReference type="AlphaFoldDB" id="A0A4Y7SP06"/>
<reference evidence="1 2" key="1">
    <citation type="journal article" date="2019" name="Nat. Ecol. Evol.">
        <title>Megaphylogeny resolves global patterns of mushroom evolution.</title>
        <authorList>
            <person name="Varga T."/>
            <person name="Krizsan K."/>
            <person name="Foldi C."/>
            <person name="Dima B."/>
            <person name="Sanchez-Garcia M."/>
            <person name="Sanchez-Ramirez S."/>
            <person name="Szollosi G.J."/>
            <person name="Szarkandi J.G."/>
            <person name="Papp V."/>
            <person name="Albert L."/>
            <person name="Andreopoulos W."/>
            <person name="Angelini C."/>
            <person name="Antonin V."/>
            <person name="Barry K.W."/>
            <person name="Bougher N.L."/>
            <person name="Buchanan P."/>
            <person name="Buyck B."/>
            <person name="Bense V."/>
            <person name="Catcheside P."/>
            <person name="Chovatia M."/>
            <person name="Cooper J."/>
            <person name="Damon W."/>
            <person name="Desjardin D."/>
            <person name="Finy P."/>
            <person name="Geml J."/>
            <person name="Haridas S."/>
            <person name="Hughes K."/>
            <person name="Justo A."/>
            <person name="Karasinski D."/>
            <person name="Kautmanova I."/>
            <person name="Kiss B."/>
            <person name="Kocsube S."/>
            <person name="Kotiranta H."/>
            <person name="LaButti K.M."/>
            <person name="Lechner B.E."/>
            <person name="Liimatainen K."/>
            <person name="Lipzen A."/>
            <person name="Lukacs Z."/>
            <person name="Mihaltcheva S."/>
            <person name="Morgado L.N."/>
            <person name="Niskanen T."/>
            <person name="Noordeloos M.E."/>
            <person name="Ohm R.A."/>
            <person name="Ortiz-Santana B."/>
            <person name="Ovrebo C."/>
            <person name="Racz N."/>
            <person name="Riley R."/>
            <person name="Savchenko A."/>
            <person name="Shiryaev A."/>
            <person name="Soop K."/>
            <person name="Spirin V."/>
            <person name="Szebenyi C."/>
            <person name="Tomsovsky M."/>
            <person name="Tulloss R.E."/>
            <person name="Uehling J."/>
            <person name="Grigoriev I.V."/>
            <person name="Vagvolgyi C."/>
            <person name="Papp T."/>
            <person name="Martin F.M."/>
            <person name="Miettinen O."/>
            <person name="Hibbett D.S."/>
            <person name="Nagy L.G."/>
        </authorList>
    </citation>
    <scope>NUCLEOTIDE SEQUENCE [LARGE SCALE GENOMIC DNA]</scope>
    <source>
        <strain evidence="1 2">FP101781</strain>
    </source>
</reference>
<dbReference type="Proteomes" id="UP000298030">
    <property type="component" value="Unassembled WGS sequence"/>
</dbReference>
<comment type="caution">
    <text evidence="1">The sequence shown here is derived from an EMBL/GenBank/DDBJ whole genome shotgun (WGS) entry which is preliminary data.</text>
</comment>
<dbReference type="EMBL" id="QPFP01000076">
    <property type="protein sequence ID" value="TEB23617.1"/>
    <property type="molecule type" value="Genomic_DNA"/>
</dbReference>
<accession>A0A4Y7SP06</accession>
<organism evidence="1 2">
    <name type="scientific">Coprinellus micaceus</name>
    <name type="common">Glistening ink-cap mushroom</name>
    <name type="synonym">Coprinus micaceus</name>
    <dbReference type="NCBI Taxonomy" id="71717"/>
    <lineage>
        <taxon>Eukaryota</taxon>
        <taxon>Fungi</taxon>
        <taxon>Dikarya</taxon>
        <taxon>Basidiomycota</taxon>
        <taxon>Agaricomycotina</taxon>
        <taxon>Agaricomycetes</taxon>
        <taxon>Agaricomycetidae</taxon>
        <taxon>Agaricales</taxon>
        <taxon>Agaricineae</taxon>
        <taxon>Psathyrellaceae</taxon>
        <taxon>Coprinellus</taxon>
    </lineage>
</organism>
<dbReference type="OrthoDB" id="2437251at2759"/>
<keyword evidence="2" id="KW-1185">Reference proteome</keyword>
<proteinExistence type="predicted"/>
<gene>
    <name evidence="1" type="ORF">FA13DRAFT_1596660</name>
</gene>
<feature type="non-terminal residue" evidence="1">
    <location>
        <position position="1"/>
    </location>
</feature>
<protein>
    <submittedName>
        <fullName evidence="1">Uncharacterized protein</fullName>
    </submittedName>
</protein>
<evidence type="ECO:0000313" key="1">
    <source>
        <dbReference type="EMBL" id="TEB23617.1"/>
    </source>
</evidence>
<sequence length="280" mass="32062">NLLEGISQSTDVHELSAKINITSFVPGDHKSYAGQILRAVWDCMDYCYRFKNETKGKTYGSTHFLYYCCQNEDMQCKSKKDNNPGVKGCDHEQMEVYDCSSLLNINVLSHSGHISVRVVHRMHHNNYIDVRLSAEVKQFIKDHTHLMTTMIWDEILKTNPMPEFSRKLVYTYWHQLSSQKWKCDDAEVKLANVLLDEASKTCSRNSGSLYAVEKVPIKDEIGYTGIVFVLSEILGKWSGHVKELQIDSMWQTNGSGFKLYTVVSKIYGTTCPLGYLFLQS</sequence>